<dbReference type="OrthoDB" id="117386at2759"/>
<organism evidence="2 3">
    <name type="scientific">Phytophthora pseudosyringae</name>
    <dbReference type="NCBI Taxonomy" id="221518"/>
    <lineage>
        <taxon>Eukaryota</taxon>
        <taxon>Sar</taxon>
        <taxon>Stramenopiles</taxon>
        <taxon>Oomycota</taxon>
        <taxon>Peronosporomycetes</taxon>
        <taxon>Peronosporales</taxon>
        <taxon>Peronosporaceae</taxon>
        <taxon>Phytophthora</taxon>
    </lineage>
</organism>
<dbReference type="EMBL" id="JAGDFM010000187">
    <property type="protein sequence ID" value="KAG7383103.1"/>
    <property type="molecule type" value="Genomic_DNA"/>
</dbReference>
<proteinExistence type="predicted"/>
<evidence type="ECO:0000256" key="1">
    <source>
        <dbReference type="SAM" id="MobiDB-lite"/>
    </source>
</evidence>
<keyword evidence="3" id="KW-1185">Reference proteome</keyword>
<gene>
    <name evidence="2" type="ORF">PHYPSEUDO_004025</name>
</gene>
<dbReference type="AlphaFoldDB" id="A0A8T1VSX1"/>
<accession>A0A8T1VSX1</accession>
<feature type="compositionally biased region" description="Basic and acidic residues" evidence="1">
    <location>
        <begin position="8"/>
        <end position="17"/>
    </location>
</feature>
<feature type="compositionally biased region" description="Polar residues" evidence="1">
    <location>
        <begin position="28"/>
        <end position="39"/>
    </location>
</feature>
<dbReference type="Proteomes" id="UP000694044">
    <property type="component" value="Unassembled WGS sequence"/>
</dbReference>
<evidence type="ECO:0000313" key="3">
    <source>
        <dbReference type="Proteomes" id="UP000694044"/>
    </source>
</evidence>
<name>A0A8T1VSX1_9STRA</name>
<reference evidence="2" key="1">
    <citation type="submission" date="2021-02" db="EMBL/GenBank/DDBJ databases">
        <authorList>
            <person name="Palmer J.M."/>
        </authorList>
    </citation>
    <scope>NUCLEOTIDE SEQUENCE</scope>
    <source>
        <strain evidence="2">SCRP734</strain>
    </source>
</reference>
<feature type="region of interest" description="Disordered" evidence="1">
    <location>
        <begin position="1"/>
        <end position="74"/>
    </location>
</feature>
<protein>
    <submittedName>
        <fullName evidence="2">Uncharacterized protein</fullName>
    </submittedName>
</protein>
<sequence>MAGQPELADAHSLRARDGMISPPRKLRQLTSPPKINQTRPVYPARVGPRLPSFDDWSDEEPEDAAPVKPWSRSA</sequence>
<evidence type="ECO:0000313" key="2">
    <source>
        <dbReference type="EMBL" id="KAG7383103.1"/>
    </source>
</evidence>
<comment type="caution">
    <text evidence="2">The sequence shown here is derived from an EMBL/GenBank/DDBJ whole genome shotgun (WGS) entry which is preliminary data.</text>
</comment>